<evidence type="ECO:0000313" key="1">
    <source>
        <dbReference type="EMBL" id="KKM94998.1"/>
    </source>
</evidence>
<organism evidence="1">
    <name type="scientific">marine sediment metagenome</name>
    <dbReference type="NCBI Taxonomy" id="412755"/>
    <lineage>
        <taxon>unclassified sequences</taxon>
        <taxon>metagenomes</taxon>
        <taxon>ecological metagenomes</taxon>
    </lineage>
</organism>
<gene>
    <name evidence="1" type="ORF">LCGC14_1192610</name>
</gene>
<sequence length="62" mass="7043">MSNCVMCESPLPDNQGSNTCLMCYGDPGHGTDGYYQDWLERSQEEDIQHQIDGACDQDRQKQ</sequence>
<reference evidence="1" key="1">
    <citation type="journal article" date="2015" name="Nature">
        <title>Complex archaea that bridge the gap between prokaryotes and eukaryotes.</title>
        <authorList>
            <person name="Spang A."/>
            <person name="Saw J.H."/>
            <person name="Jorgensen S.L."/>
            <person name="Zaremba-Niedzwiedzka K."/>
            <person name="Martijn J."/>
            <person name="Lind A.E."/>
            <person name="van Eijk R."/>
            <person name="Schleper C."/>
            <person name="Guy L."/>
            <person name="Ettema T.J."/>
        </authorList>
    </citation>
    <scope>NUCLEOTIDE SEQUENCE</scope>
</reference>
<proteinExistence type="predicted"/>
<dbReference type="EMBL" id="LAZR01006065">
    <property type="protein sequence ID" value="KKM94998.1"/>
    <property type="molecule type" value="Genomic_DNA"/>
</dbReference>
<name>A0A0F9LNN4_9ZZZZ</name>
<dbReference type="AlphaFoldDB" id="A0A0F9LNN4"/>
<accession>A0A0F9LNN4</accession>
<protein>
    <submittedName>
        <fullName evidence="1">Uncharacterized protein</fullName>
    </submittedName>
</protein>
<comment type="caution">
    <text evidence="1">The sequence shown here is derived from an EMBL/GenBank/DDBJ whole genome shotgun (WGS) entry which is preliminary data.</text>
</comment>